<dbReference type="CDD" id="cd00303">
    <property type="entry name" value="retropepsin_like"/>
    <property type="match status" value="1"/>
</dbReference>
<organism evidence="3 4">
    <name type="scientific">Ganoderma sinense ZZ0214-1</name>
    <dbReference type="NCBI Taxonomy" id="1077348"/>
    <lineage>
        <taxon>Eukaryota</taxon>
        <taxon>Fungi</taxon>
        <taxon>Dikarya</taxon>
        <taxon>Basidiomycota</taxon>
        <taxon>Agaricomycotina</taxon>
        <taxon>Agaricomycetes</taxon>
        <taxon>Polyporales</taxon>
        <taxon>Polyporaceae</taxon>
        <taxon>Ganoderma</taxon>
    </lineage>
</organism>
<dbReference type="OrthoDB" id="2748586at2759"/>
<protein>
    <recommendedName>
        <fullName evidence="2">DUF4100 domain-containing protein</fullName>
    </recommendedName>
</protein>
<dbReference type="Pfam" id="PF13352">
    <property type="entry name" value="DUF4100"/>
    <property type="match status" value="1"/>
</dbReference>
<proteinExistence type="predicted"/>
<sequence>MFDSTSVPKNAKASAPGAHAVEKPRPASKTSQISKDVDPGVVLDKILDTPVTLPIRDIVGSSKEVSACLQDAIKVKKVDLGQPITSNLVTKNKHDSLIHIEMKYKDTPIDFIVDMGSELNIISRRVYDMFEGLVINPAEAVTMRDANGGSSKLLGLVQEIPLKIGPIYTPVDAYVSTSPAFTGVLGRPWQREHHIGIEEREEGTFLTFPNDDGVSRSCLRVPEAYTRPMGPGPPLLSPESEVFGIVAEWSADKAEVHSGQDIDIDPSPPTVNNSVGSSQSRDTTIQSSDEQMDIDSEENSANMKDNRDNASQAKDLLCLQRTSSFSSSNTTDSAEERMDLFLQQEP</sequence>
<evidence type="ECO:0000259" key="2">
    <source>
        <dbReference type="Pfam" id="PF13352"/>
    </source>
</evidence>
<evidence type="ECO:0000313" key="3">
    <source>
        <dbReference type="EMBL" id="PIL27244.1"/>
    </source>
</evidence>
<dbReference type="InterPro" id="IPR025165">
    <property type="entry name" value="DUF4100"/>
</dbReference>
<reference evidence="3 4" key="1">
    <citation type="journal article" date="2015" name="Sci. Rep.">
        <title>Chromosome-level genome map provides insights into diverse defense mechanisms in the medicinal fungus Ganoderma sinense.</title>
        <authorList>
            <person name="Zhu Y."/>
            <person name="Xu J."/>
            <person name="Sun C."/>
            <person name="Zhou S."/>
            <person name="Xu H."/>
            <person name="Nelson D.R."/>
            <person name="Qian J."/>
            <person name="Song J."/>
            <person name="Luo H."/>
            <person name="Xiang L."/>
            <person name="Li Y."/>
            <person name="Xu Z."/>
            <person name="Ji A."/>
            <person name="Wang L."/>
            <person name="Lu S."/>
            <person name="Hayward A."/>
            <person name="Sun W."/>
            <person name="Li X."/>
            <person name="Schwartz D.C."/>
            <person name="Wang Y."/>
            <person name="Chen S."/>
        </authorList>
    </citation>
    <scope>NUCLEOTIDE SEQUENCE [LARGE SCALE GENOMIC DNA]</scope>
    <source>
        <strain evidence="3 4">ZZ0214-1</strain>
    </source>
</reference>
<evidence type="ECO:0000256" key="1">
    <source>
        <dbReference type="SAM" id="MobiDB-lite"/>
    </source>
</evidence>
<feature type="domain" description="DUF4100" evidence="2">
    <location>
        <begin position="30"/>
        <end position="77"/>
    </location>
</feature>
<accession>A0A2G8S0I1</accession>
<feature type="compositionally biased region" description="Low complexity" evidence="1">
    <location>
        <begin position="322"/>
        <end position="332"/>
    </location>
</feature>
<dbReference type="EMBL" id="AYKW01000034">
    <property type="protein sequence ID" value="PIL27244.1"/>
    <property type="molecule type" value="Genomic_DNA"/>
</dbReference>
<dbReference type="Gene3D" id="2.40.70.10">
    <property type="entry name" value="Acid Proteases"/>
    <property type="match status" value="1"/>
</dbReference>
<dbReference type="InterPro" id="IPR021109">
    <property type="entry name" value="Peptidase_aspartic_dom_sf"/>
</dbReference>
<dbReference type="Proteomes" id="UP000230002">
    <property type="component" value="Unassembled WGS sequence"/>
</dbReference>
<name>A0A2G8S0I1_9APHY</name>
<keyword evidence="4" id="KW-1185">Reference proteome</keyword>
<gene>
    <name evidence="3" type="ORF">GSI_10388</name>
</gene>
<feature type="region of interest" description="Disordered" evidence="1">
    <location>
        <begin position="254"/>
        <end position="346"/>
    </location>
</feature>
<comment type="caution">
    <text evidence="3">The sequence shown here is derived from an EMBL/GenBank/DDBJ whole genome shotgun (WGS) entry which is preliminary data.</text>
</comment>
<dbReference type="STRING" id="1077348.A0A2G8S0I1"/>
<dbReference type="SUPFAM" id="SSF50630">
    <property type="entry name" value="Acid proteases"/>
    <property type="match status" value="1"/>
</dbReference>
<feature type="region of interest" description="Disordered" evidence="1">
    <location>
        <begin position="1"/>
        <end position="34"/>
    </location>
</feature>
<dbReference type="AlphaFoldDB" id="A0A2G8S0I1"/>
<feature type="compositionally biased region" description="Polar residues" evidence="1">
    <location>
        <begin position="270"/>
        <end position="289"/>
    </location>
</feature>
<evidence type="ECO:0000313" key="4">
    <source>
        <dbReference type="Proteomes" id="UP000230002"/>
    </source>
</evidence>